<dbReference type="EMBL" id="CM042010">
    <property type="protein sequence ID" value="KAI3780715.1"/>
    <property type="molecule type" value="Genomic_DNA"/>
</dbReference>
<protein>
    <submittedName>
        <fullName evidence="1">Uncharacterized protein</fullName>
    </submittedName>
</protein>
<keyword evidence="2" id="KW-1185">Reference proteome</keyword>
<evidence type="ECO:0000313" key="2">
    <source>
        <dbReference type="Proteomes" id="UP001055811"/>
    </source>
</evidence>
<reference evidence="2" key="1">
    <citation type="journal article" date="2022" name="Mol. Ecol. Resour.">
        <title>The genomes of chicory, endive, great burdock and yacon provide insights into Asteraceae palaeo-polyploidization history and plant inulin production.</title>
        <authorList>
            <person name="Fan W."/>
            <person name="Wang S."/>
            <person name="Wang H."/>
            <person name="Wang A."/>
            <person name="Jiang F."/>
            <person name="Liu H."/>
            <person name="Zhao H."/>
            <person name="Xu D."/>
            <person name="Zhang Y."/>
        </authorList>
    </citation>
    <scope>NUCLEOTIDE SEQUENCE [LARGE SCALE GENOMIC DNA]</scope>
    <source>
        <strain evidence="2">cv. Punajuju</strain>
    </source>
</reference>
<gene>
    <name evidence="1" type="ORF">L2E82_10703</name>
</gene>
<sequence length="128" mass="14262">MYHPSLVSLLLSPLSRLISSFAFNLEYNSLLGETDSWSQPYRRGHPPALLLAGDNTDPPPFSHLSVFWETRTPPETCIHRASNTTLVVEGLGCGLPEEQSLPRIFSWQFDQQVVLRGESPLPSLNLSS</sequence>
<evidence type="ECO:0000313" key="1">
    <source>
        <dbReference type="EMBL" id="KAI3780715.1"/>
    </source>
</evidence>
<proteinExistence type="predicted"/>
<comment type="caution">
    <text evidence="1">The sequence shown here is derived from an EMBL/GenBank/DDBJ whole genome shotgun (WGS) entry which is preliminary data.</text>
</comment>
<name>A0ACB9GCA3_CICIN</name>
<dbReference type="Proteomes" id="UP001055811">
    <property type="component" value="Linkage Group LG02"/>
</dbReference>
<organism evidence="1 2">
    <name type="scientific">Cichorium intybus</name>
    <name type="common">Chicory</name>
    <dbReference type="NCBI Taxonomy" id="13427"/>
    <lineage>
        <taxon>Eukaryota</taxon>
        <taxon>Viridiplantae</taxon>
        <taxon>Streptophyta</taxon>
        <taxon>Embryophyta</taxon>
        <taxon>Tracheophyta</taxon>
        <taxon>Spermatophyta</taxon>
        <taxon>Magnoliopsida</taxon>
        <taxon>eudicotyledons</taxon>
        <taxon>Gunneridae</taxon>
        <taxon>Pentapetalae</taxon>
        <taxon>asterids</taxon>
        <taxon>campanulids</taxon>
        <taxon>Asterales</taxon>
        <taxon>Asteraceae</taxon>
        <taxon>Cichorioideae</taxon>
        <taxon>Cichorieae</taxon>
        <taxon>Cichoriinae</taxon>
        <taxon>Cichorium</taxon>
    </lineage>
</organism>
<accession>A0ACB9GCA3</accession>
<reference evidence="1 2" key="2">
    <citation type="journal article" date="2022" name="Mol. Ecol. Resour.">
        <title>The genomes of chicory, endive, great burdock and yacon provide insights into Asteraceae paleo-polyploidization history and plant inulin production.</title>
        <authorList>
            <person name="Fan W."/>
            <person name="Wang S."/>
            <person name="Wang H."/>
            <person name="Wang A."/>
            <person name="Jiang F."/>
            <person name="Liu H."/>
            <person name="Zhao H."/>
            <person name="Xu D."/>
            <person name="Zhang Y."/>
        </authorList>
    </citation>
    <scope>NUCLEOTIDE SEQUENCE [LARGE SCALE GENOMIC DNA]</scope>
    <source>
        <strain evidence="2">cv. Punajuju</strain>
        <tissue evidence="1">Leaves</tissue>
    </source>
</reference>